<evidence type="ECO:0000259" key="1">
    <source>
        <dbReference type="Pfam" id="PF01408"/>
    </source>
</evidence>
<dbReference type="InterPro" id="IPR036291">
    <property type="entry name" value="NAD(P)-bd_dom_sf"/>
</dbReference>
<dbReference type="EMBL" id="JBHUOJ010000026">
    <property type="protein sequence ID" value="MFD2833849.1"/>
    <property type="molecule type" value="Genomic_DNA"/>
</dbReference>
<evidence type="ECO:0000313" key="3">
    <source>
        <dbReference type="EMBL" id="MFD2833849.1"/>
    </source>
</evidence>
<name>A0ABW5X7G5_9FLAO</name>
<dbReference type="SUPFAM" id="SSF51735">
    <property type="entry name" value="NAD(P)-binding Rossmann-fold domains"/>
    <property type="match status" value="1"/>
</dbReference>
<evidence type="ECO:0000313" key="4">
    <source>
        <dbReference type="Proteomes" id="UP001597438"/>
    </source>
</evidence>
<dbReference type="Proteomes" id="UP001597438">
    <property type="component" value="Unassembled WGS sequence"/>
</dbReference>
<comment type="caution">
    <text evidence="3">The sequence shown here is derived from an EMBL/GenBank/DDBJ whole genome shotgun (WGS) entry which is preliminary data.</text>
</comment>
<keyword evidence="4" id="KW-1185">Reference proteome</keyword>
<dbReference type="InterPro" id="IPR055170">
    <property type="entry name" value="GFO_IDH_MocA-like_dom"/>
</dbReference>
<organism evidence="3 4">
    <name type="scientific">Christiangramia antarctica</name>
    <dbReference type="NCBI Taxonomy" id="2058158"/>
    <lineage>
        <taxon>Bacteria</taxon>
        <taxon>Pseudomonadati</taxon>
        <taxon>Bacteroidota</taxon>
        <taxon>Flavobacteriia</taxon>
        <taxon>Flavobacteriales</taxon>
        <taxon>Flavobacteriaceae</taxon>
        <taxon>Christiangramia</taxon>
    </lineage>
</organism>
<dbReference type="Gene3D" id="3.30.360.10">
    <property type="entry name" value="Dihydrodipicolinate Reductase, domain 2"/>
    <property type="match status" value="1"/>
</dbReference>
<reference evidence="4" key="1">
    <citation type="journal article" date="2019" name="Int. J. Syst. Evol. Microbiol.">
        <title>The Global Catalogue of Microorganisms (GCM) 10K type strain sequencing project: providing services to taxonomists for standard genome sequencing and annotation.</title>
        <authorList>
            <consortium name="The Broad Institute Genomics Platform"/>
            <consortium name="The Broad Institute Genome Sequencing Center for Infectious Disease"/>
            <person name="Wu L."/>
            <person name="Ma J."/>
        </authorList>
    </citation>
    <scope>NUCLEOTIDE SEQUENCE [LARGE SCALE GENOMIC DNA]</scope>
    <source>
        <strain evidence="4">KCTC 52925</strain>
    </source>
</reference>
<protein>
    <submittedName>
        <fullName evidence="3">Gfo/Idh/MocA family protein</fullName>
    </submittedName>
</protein>
<dbReference type="Gene3D" id="3.40.50.720">
    <property type="entry name" value="NAD(P)-binding Rossmann-like Domain"/>
    <property type="match status" value="1"/>
</dbReference>
<feature type="domain" description="GFO/IDH/MocA-like oxidoreductase" evidence="2">
    <location>
        <begin position="135"/>
        <end position="262"/>
    </location>
</feature>
<sequence length="330" mass="37153">MQHTSKVVWGIIGCGDVAEVKSGPAFQKLNHSELHAVMRRNTEKAQDFASRHQVPKWYNNADELLKNEYINSIYIATPPSTHLEYTIRALEAGKNVYLEKPMALSYKQAKKITAAVEKYNSKLTLAHYRRHLPAFLKARQLLNSEVIGEVRFADIQVLQPIKSALVADSETNWRVDSAISGGGYFHDLAPHQIDLMCYFFGPYDTAHGFSAGQDNTYKADDIVNGIISFQNGVQCRGVWCFNTAEENKKESCIIYGSKGRIEFSFFGDVVKLIMENKTEEFRFKNIPQVQQPMIARTIGYFLGKESNPCSSDEGLQVAKIMDIFCGISVS</sequence>
<feature type="domain" description="Gfo/Idh/MocA-like oxidoreductase N-terminal" evidence="1">
    <location>
        <begin position="9"/>
        <end position="126"/>
    </location>
</feature>
<dbReference type="PANTHER" id="PTHR43249">
    <property type="entry name" value="UDP-N-ACETYL-2-AMINO-2-DEOXY-D-GLUCURONATE OXIDASE"/>
    <property type="match status" value="1"/>
</dbReference>
<dbReference type="PANTHER" id="PTHR43249:SF1">
    <property type="entry name" value="D-GLUCOSIDE 3-DEHYDROGENASE"/>
    <property type="match status" value="1"/>
</dbReference>
<gene>
    <name evidence="3" type="ORF">ACFSYS_11160</name>
</gene>
<dbReference type="InterPro" id="IPR052515">
    <property type="entry name" value="Gfo/Idh/MocA_Oxidoreductase"/>
</dbReference>
<evidence type="ECO:0000259" key="2">
    <source>
        <dbReference type="Pfam" id="PF22725"/>
    </source>
</evidence>
<accession>A0ABW5X7G5</accession>
<dbReference type="SUPFAM" id="SSF55347">
    <property type="entry name" value="Glyceraldehyde-3-phosphate dehydrogenase-like, C-terminal domain"/>
    <property type="match status" value="1"/>
</dbReference>
<dbReference type="RefSeq" id="WP_251739297.1">
    <property type="nucleotide sequence ID" value="NZ_JBHUOJ010000026.1"/>
</dbReference>
<dbReference type="Pfam" id="PF01408">
    <property type="entry name" value="GFO_IDH_MocA"/>
    <property type="match status" value="1"/>
</dbReference>
<dbReference type="InterPro" id="IPR000683">
    <property type="entry name" value="Gfo/Idh/MocA-like_OxRdtase_N"/>
</dbReference>
<proteinExistence type="predicted"/>
<dbReference type="Pfam" id="PF22725">
    <property type="entry name" value="GFO_IDH_MocA_C3"/>
    <property type="match status" value="1"/>
</dbReference>